<feature type="domain" description="Retrotransposon gag" evidence="2">
    <location>
        <begin position="11"/>
        <end position="81"/>
    </location>
</feature>
<evidence type="ECO:0000313" key="3">
    <source>
        <dbReference type="EMBL" id="KAF5768280.1"/>
    </source>
</evidence>
<protein>
    <submittedName>
        <fullName evidence="3">Retrotransposon gag domain-containing protein</fullName>
    </submittedName>
</protein>
<gene>
    <name evidence="3" type="ORF">HanXRQr2_Chr14g0634561</name>
</gene>
<reference evidence="3" key="2">
    <citation type="submission" date="2020-06" db="EMBL/GenBank/DDBJ databases">
        <title>Helianthus annuus Genome sequencing and assembly Release 2.</title>
        <authorList>
            <person name="Gouzy J."/>
            <person name="Langlade N."/>
            <person name="Munos S."/>
        </authorList>
    </citation>
    <scope>NUCLEOTIDE SEQUENCE</scope>
    <source>
        <tissue evidence="3">Leaves</tissue>
    </source>
</reference>
<feature type="region of interest" description="Disordered" evidence="1">
    <location>
        <begin position="117"/>
        <end position="149"/>
    </location>
</feature>
<evidence type="ECO:0000313" key="4">
    <source>
        <dbReference type="Proteomes" id="UP000215914"/>
    </source>
</evidence>
<name>A0A9K3H5R1_HELAN</name>
<proteinExistence type="predicted"/>
<dbReference type="Pfam" id="PF03732">
    <property type="entry name" value="Retrotrans_gag"/>
    <property type="match status" value="1"/>
</dbReference>
<dbReference type="Gramene" id="mRNA:HanXRQr2_Chr14g0634561">
    <property type="protein sequence ID" value="CDS:HanXRQr2_Chr14g0634561.1"/>
    <property type="gene ID" value="HanXRQr2_Chr14g0634561"/>
</dbReference>
<comment type="caution">
    <text evidence="3">The sequence shown here is derived from an EMBL/GenBank/DDBJ whole genome shotgun (WGS) entry which is preliminary data.</text>
</comment>
<dbReference type="Proteomes" id="UP000215914">
    <property type="component" value="Unassembled WGS sequence"/>
</dbReference>
<accession>A0A9K3H5R1</accession>
<organism evidence="3 4">
    <name type="scientific">Helianthus annuus</name>
    <name type="common">Common sunflower</name>
    <dbReference type="NCBI Taxonomy" id="4232"/>
    <lineage>
        <taxon>Eukaryota</taxon>
        <taxon>Viridiplantae</taxon>
        <taxon>Streptophyta</taxon>
        <taxon>Embryophyta</taxon>
        <taxon>Tracheophyta</taxon>
        <taxon>Spermatophyta</taxon>
        <taxon>Magnoliopsida</taxon>
        <taxon>eudicotyledons</taxon>
        <taxon>Gunneridae</taxon>
        <taxon>Pentapetalae</taxon>
        <taxon>asterids</taxon>
        <taxon>campanulids</taxon>
        <taxon>Asterales</taxon>
        <taxon>Asteraceae</taxon>
        <taxon>Asteroideae</taxon>
        <taxon>Heliantheae alliance</taxon>
        <taxon>Heliantheae</taxon>
        <taxon>Helianthus</taxon>
    </lineage>
</organism>
<keyword evidence="4" id="KW-1185">Reference proteome</keyword>
<dbReference type="AlphaFoldDB" id="A0A9K3H5R1"/>
<dbReference type="EMBL" id="MNCJ02000329">
    <property type="protein sequence ID" value="KAF5768280.1"/>
    <property type="molecule type" value="Genomic_DNA"/>
</dbReference>
<reference evidence="3" key="1">
    <citation type="journal article" date="2017" name="Nature">
        <title>The sunflower genome provides insights into oil metabolism, flowering and Asterid evolution.</title>
        <authorList>
            <person name="Badouin H."/>
            <person name="Gouzy J."/>
            <person name="Grassa C.J."/>
            <person name="Murat F."/>
            <person name="Staton S.E."/>
            <person name="Cottret L."/>
            <person name="Lelandais-Briere C."/>
            <person name="Owens G.L."/>
            <person name="Carrere S."/>
            <person name="Mayjonade B."/>
            <person name="Legrand L."/>
            <person name="Gill N."/>
            <person name="Kane N.C."/>
            <person name="Bowers J.E."/>
            <person name="Hubner S."/>
            <person name="Bellec A."/>
            <person name="Berard A."/>
            <person name="Berges H."/>
            <person name="Blanchet N."/>
            <person name="Boniface M.C."/>
            <person name="Brunel D."/>
            <person name="Catrice O."/>
            <person name="Chaidir N."/>
            <person name="Claudel C."/>
            <person name="Donnadieu C."/>
            <person name="Faraut T."/>
            <person name="Fievet G."/>
            <person name="Helmstetter N."/>
            <person name="King M."/>
            <person name="Knapp S.J."/>
            <person name="Lai Z."/>
            <person name="Le Paslier M.C."/>
            <person name="Lippi Y."/>
            <person name="Lorenzon L."/>
            <person name="Mandel J.R."/>
            <person name="Marage G."/>
            <person name="Marchand G."/>
            <person name="Marquand E."/>
            <person name="Bret-Mestries E."/>
            <person name="Morien E."/>
            <person name="Nambeesan S."/>
            <person name="Nguyen T."/>
            <person name="Pegot-Espagnet P."/>
            <person name="Pouilly N."/>
            <person name="Raftis F."/>
            <person name="Sallet E."/>
            <person name="Schiex T."/>
            <person name="Thomas J."/>
            <person name="Vandecasteele C."/>
            <person name="Vares D."/>
            <person name="Vear F."/>
            <person name="Vautrin S."/>
            <person name="Crespi M."/>
            <person name="Mangin B."/>
            <person name="Burke J.M."/>
            <person name="Salse J."/>
            <person name="Munos S."/>
            <person name="Vincourt P."/>
            <person name="Rieseberg L.H."/>
            <person name="Langlade N.B."/>
        </authorList>
    </citation>
    <scope>NUCLEOTIDE SEQUENCE</scope>
    <source>
        <tissue evidence="3">Leaves</tissue>
    </source>
</reference>
<sequence length="149" mass="17057">MRDRGADVALAQTWQERRALMMKEFCPRHEIRALEKEFDDLKQVSGEHRAYTDRYEELSLLCPDMVTPLDKAIEKYIEGLPDSIQDIVTGSNPTTVRQAIELSATLTESMIRKGKLFRKGDKKPVGESNPIEESKTMDEQTESPKKSKK</sequence>
<feature type="compositionally biased region" description="Basic and acidic residues" evidence="1">
    <location>
        <begin position="132"/>
        <end position="149"/>
    </location>
</feature>
<evidence type="ECO:0000259" key="2">
    <source>
        <dbReference type="Pfam" id="PF03732"/>
    </source>
</evidence>
<evidence type="ECO:0000256" key="1">
    <source>
        <dbReference type="SAM" id="MobiDB-lite"/>
    </source>
</evidence>
<dbReference type="InterPro" id="IPR005162">
    <property type="entry name" value="Retrotrans_gag_dom"/>
</dbReference>